<name>A0AAD2BV22_9RALS</name>
<evidence type="ECO:0000256" key="1">
    <source>
        <dbReference type="SAM" id="Phobius"/>
    </source>
</evidence>
<feature type="transmembrane region" description="Helical" evidence="1">
    <location>
        <begin position="121"/>
        <end position="142"/>
    </location>
</feature>
<comment type="caution">
    <text evidence="2">The sequence shown here is derived from an EMBL/GenBank/DDBJ whole genome shotgun (WGS) entry which is preliminary data.</text>
</comment>
<proteinExistence type="predicted"/>
<organism evidence="2 3">
    <name type="scientific">Ralstonia thomasii</name>
    <dbReference type="NCBI Taxonomy" id="3058596"/>
    <lineage>
        <taxon>Bacteria</taxon>
        <taxon>Pseudomonadati</taxon>
        <taxon>Pseudomonadota</taxon>
        <taxon>Betaproteobacteria</taxon>
        <taxon>Burkholderiales</taxon>
        <taxon>Burkholderiaceae</taxon>
        <taxon>Ralstonia</taxon>
    </lineage>
</organism>
<feature type="transmembrane region" description="Helical" evidence="1">
    <location>
        <begin position="149"/>
        <end position="170"/>
    </location>
</feature>
<sequence length="430" mass="45663">MRPGNYLRWLPLLGRVQVRATGSLNAGARTASLPQRLHQVTSAPLPSRAIAYLGAGVLGWFSWSGNVLWLCALPLLVVLWSVSRSRLDAFAVAASYYLAASHGLLVGATEFFASPDGSRNWLIGLAIWIGPSLVMAAVWSLCWGKRCPALRVAVALLIVALPPVGLIGWANPLTAAGALFPGWGWAGFVLTLVGGCLLASTARRNVLAALTILALIANLTAPTITAGQQAEGVETSFGHGAANGDDYNQMRRLQAAVLQASERATHGALIVTPELVAGDWSLNGLWWDQVSGELAKKSQTALIGARRTFAGTGRYENGLYSIGKSAGAAYVSRVPVPIGMWRWWDSVSAIANPFGSGTMAIGNTRIGVGICYEQLLVFPMLETFLERPSMLVGVANTWWAASTNIPGIQRQVISAWGRLFGVPTAFSANT</sequence>
<accession>A0AAD2BV22</accession>
<evidence type="ECO:0000313" key="3">
    <source>
        <dbReference type="Proteomes" id="UP001189756"/>
    </source>
</evidence>
<protein>
    <recommendedName>
        <fullName evidence="4">CN hydrolase domain-containing protein</fullName>
    </recommendedName>
</protein>
<feature type="transmembrane region" description="Helical" evidence="1">
    <location>
        <begin position="206"/>
        <end position="224"/>
    </location>
</feature>
<keyword evidence="1" id="KW-0472">Membrane</keyword>
<evidence type="ECO:0008006" key="4">
    <source>
        <dbReference type="Google" id="ProtNLM"/>
    </source>
</evidence>
<evidence type="ECO:0000313" key="2">
    <source>
        <dbReference type="EMBL" id="CAJ0808587.1"/>
    </source>
</evidence>
<feature type="transmembrane region" description="Helical" evidence="1">
    <location>
        <begin position="182"/>
        <end position="199"/>
    </location>
</feature>
<gene>
    <name evidence="2" type="ORF">R77560_04746</name>
</gene>
<dbReference type="AlphaFoldDB" id="A0AAD2BV22"/>
<dbReference type="InterPro" id="IPR036526">
    <property type="entry name" value="C-N_Hydrolase_sf"/>
</dbReference>
<reference evidence="2" key="1">
    <citation type="submission" date="2023-07" db="EMBL/GenBank/DDBJ databases">
        <authorList>
            <person name="Peeters C."/>
        </authorList>
    </citation>
    <scope>NUCLEOTIDE SEQUENCE</scope>
    <source>
        <strain evidence="2">R-77560</strain>
    </source>
</reference>
<dbReference type="SUPFAM" id="SSF56317">
    <property type="entry name" value="Carbon-nitrogen hydrolase"/>
    <property type="match status" value="1"/>
</dbReference>
<dbReference type="EMBL" id="CATZAZ010000020">
    <property type="protein sequence ID" value="CAJ0808587.1"/>
    <property type="molecule type" value="Genomic_DNA"/>
</dbReference>
<keyword evidence="1" id="KW-0812">Transmembrane</keyword>
<feature type="transmembrane region" description="Helical" evidence="1">
    <location>
        <begin position="89"/>
        <end position="109"/>
    </location>
</feature>
<keyword evidence="1" id="KW-1133">Transmembrane helix</keyword>
<feature type="transmembrane region" description="Helical" evidence="1">
    <location>
        <begin position="60"/>
        <end position="82"/>
    </location>
</feature>
<dbReference type="Proteomes" id="UP001189756">
    <property type="component" value="Unassembled WGS sequence"/>
</dbReference>